<comment type="caution">
    <text evidence="1">The sequence shown here is derived from an EMBL/GenBank/DDBJ whole genome shotgun (WGS) entry which is preliminary data.</text>
</comment>
<dbReference type="Pfam" id="PF22337">
    <property type="entry name" value="Phage_fiber_rpt"/>
    <property type="match status" value="1"/>
</dbReference>
<organism evidence="1 2">
    <name type="scientific">Candidatus Bilophila faecipullorum</name>
    <dbReference type="NCBI Taxonomy" id="2838482"/>
    <lineage>
        <taxon>Bacteria</taxon>
        <taxon>Pseudomonadati</taxon>
        <taxon>Thermodesulfobacteriota</taxon>
        <taxon>Desulfovibrionia</taxon>
        <taxon>Desulfovibrionales</taxon>
        <taxon>Desulfovibrionaceae</taxon>
        <taxon>Bilophila</taxon>
    </lineage>
</organism>
<dbReference type="InterPro" id="IPR054500">
    <property type="entry name" value="Phage_fiber_rpt"/>
</dbReference>
<proteinExistence type="predicted"/>
<gene>
    <name evidence="1" type="ORF">H9874_09415</name>
</gene>
<dbReference type="Proteomes" id="UP000824264">
    <property type="component" value="Unassembled WGS sequence"/>
</dbReference>
<protein>
    <submittedName>
        <fullName evidence="1">Uncharacterized protein</fullName>
    </submittedName>
</protein>
<accession>A0A9D1R3B3</accession>
<sequence>MAKKLLSQFLDENGNEILYSGALVVDAASGVSFESHVADASVHLTQAAVDAAVNALKDGDIKTVQDSLAALQTAVDTFLKGEADGGTIDRLVELVAAINENKGSIDALVSDHVAKDDIVNDLTTGGVDKVLSAEQGKALKALLDGLSGSSHAHANKTVLDGVGEDGSGDLTYNGKTLGETGMAFVTSAEESPVFTGKVRMVLADYESPAEV</sequence>
<dbReference type="AlphaFoldDB" id="A0A9D1R3B3"/>
<dbReference type="EMBL" id="DXGI01000356">
    <property type="protein sequence ID" value="HIW79346.1"/>
    <property type="molecule type" value="Genomic_DNA"/>
</dbReference>
<name>A0A9D1R3B3_9BACT</name>
<reference evidence="1" key="2">
    <citation type="submission" date="2021-04" db="EMBL/GenBank/DDBJ databases">
        <authorList>
            <person name="Gilroy R."/>
        </authorList>
    </citation>
    <scope>NUCLEOTIDE SEQUENCE</scope>
    <source>
        <strain evidence="1">ChiSxjej5B17-1746</strain>
    </source>
</reference>
<reference evidence="1" key="1">
    <citation type="journal article" date="2021" name="PeerJ">
        <title>Extensive microbial diversity within the chicken gut microbiome revealed by metagenomics and culture.</title>
        <authorList>
            <person name="Gilroy R."/>
            <person name="Ravi A."/>
            <person name="Getino M."/>
            <person name="Pursley I."/>
            <person name="Horton D.L."/>
            <person name="Alikhan N.F."/>
            <person name="Baker D."/>
            <person name="Gharbi K."/>
            <person name="Hall N."/>
            <person name="Watson M."/>
            <person name="Adriaenssens E.M."/>
            <person name="Foster-Nyarko E."/>
            <person name="Jarju S."/>
            <person name="Secka A."/>
            <person name="Antonio M."/>
            <person name="Oren A."/>
            <person name="Chaudhuri R.R."/>
            <person name="La Ragione R."/>
            <person name="Hildebrand F."/>
            <person name="Pallen M.J."/>
        </authorList>
    </citation>
    <scope>NUCLEOTIDE SEQUENCE</scope>
    <source>
        <strain evidence="1">ChiSxjej5B17-1746</strain>
    </source>
</reference>
<evidence type="ECO:0000313" key="2">
    <source>
        <dbReference type="Proteomes" id="UP000824264"/>
    </source>
</evidence>
<evidence type="ECO:0000313" key="1">
    <source>
        <dbReference type="EMBL" id="HIW79346.1"/>
    </source>
</evidence>